<evidence type="ECO:0000259" key="10">
    <source>
        <dbReference type="Pfam" id="PF23358"/>
    </source>
</evidence>
<keyword evidence="4 8" id="KW-0812">Transmembrane</keyword>
<keyword evidence="8" id="KW-0732">Signal</keyword>
<evidence type="ECO:0000259" key="9">
    <source>
        <dbReference type="Pfam" id="PF03345"/>
    </source>
</evidence>
<evidence type="ECO:0000256" key="1">
    <source>
        <dbReference type="ARBA" id="ARBA00004479"/>
    </source>
</evidence>
<evidence type="ECO:0000256" key="7">
    <source>
        <dbReference type="ARBA" id="ARBA00023136"/>
    </source>
</evidence>
<evidence type="ECO:0000313" key="12">
    <source>
        <dbReference type="Proteomes" id="UP000178129"/>
    </source>
</evidence>
<comment type="pathway">
    <text evidence="2 8">Protein modification; protein glycosylation.</text>
</comment>
<dbReference type="Proteomes" id="UP000178129">
    <property type="component" value="Unassembled WGS sequence"/>
</dbReference>
<dbReference type="PANTHER" id="PTHR10830:SF0">
    <property type="entry name" value="DOLICHYL-DIPHOSPHOOLIGOSACCHARIDE--PROTEIN GLYCOSYLTRANSFERASE 48 KDA SUBUNIT"/>
    <property type="match status" value="1"/>
</dbReference>
<accession>A0A1E1K0C7</accession>
<keyword evidence="12" id="KW-1185">Reference proteome</keyword>
<reference evidence="12" key="1">
    <citation type="submission" date="2016-03" db="EMBL/GenBank/DDBJ databases">
        <authorList>
            <person name="Ploux O."/>
        </authorList>
    </citation>
    <scope>NUCLEOTIDE SEQUENCE [LARGE SCALE GENOMIC DNA]</scope>
    <source>
        <strain evidence="12">UK7</strain>
    </source>
</reference>
<keyword evidence="7 8" id="KW-0472">Membrane</keyword>
<dbReference type="InterPro" id="IPR055459">
    <property type="entry name" value="OST48_MD"/>
</dbReference>
<comment type="function">
    <text evidence="8">Subunit of the oligosaccharyl transferase (OST) complex that catalyzes the initial transfer of a defined glycan (Glc(3)Man(9)GlcNAc(2) in eukaryotes) from the lipid carrier dolichol-pyrophosphate to an asparagine residue within an Asn-X-Ser/Thr consensus motif in nascent polypeptide chains, the first step in protein N-glycosylation. N-glycosylation occurs cotranslationally and the complex associates with the Sec61 complex at the channel-forming translocon complex that mediates protein translocation across the endoplasmic reticulum (ER).</text>
</comment>
<evidence type="ECO:0000256" key="8">
    <source>
        <dbReference type="RuleBase" id="RU361142"/>
    </source>
</evidence>
<name>A0A1E1K0C7_9HELO</name>
<evidence type="ECO:0000256" key="4">
    <source>
        <dbReference type="ARBA" id="ARBA00022692"/>
    </source>
</evidence>
<comment type="subcellular location">
    <subcellularLocation>
        <location evidence="8">Endoplasmic reticulum membrane</location>
        <topology evidence="8">Single-pass type I membrane protein</topology>
    </subcellularLocation>
    <subcellularLocation>
        <location evidence="1">Membrane</location>
        <topology evidence="1">Single-pass type I membrane protein</topology>
    </subcellularLocation>
</comment>
<comment type="similarity">
    <text evidence="3 8">Belongs to the DDOST 48 kDa subunit family.</text>
</comment>
<proteinExistence type="inferred from homology"/>
<evidence type="ECO:0000256" key="5">
    <source>
        <dbReference type="ARBA" id="ARBA00022824"/>
    </source>
</evidence>
<dbReference type="Pfam" id="PF23358">
    <property type="entry name" value="OST48_MD"/>
    <property type="match status" value="1"/>
</dbReference>
<sequence>MRWLIPALFLGITSLVEAINMKGDYRLLVVLEELADKSKYSKYIADLEARDFSLTFESPKNEKVALFHLGERAYDHVLILPSKSKGLGPNLTPKLLLDFINGGGNIMLALSSSVPTPSSLVSLLLELDIHLPTERNSLVVDHFNYDTISASEKHDVILLPRPDAIRPDVRNFFKGHGKGEEVIAFPRGVGQTLGNASPLLTPILRAPRTAYSYNPKEDVEGVEDPFAVGPQLSLITTMQARNSARFTVVGSAEMLEDQWFDAKVQRSAGFGGVAKDAKAVSTVNQAFVKEVSGWTFGEIGILDVFNIEHRLNEDGIQSNIANPKIYRVKQNVTYNIVIREYFWERFRPFVLPAGDSLQLEFSMLSPFHRLPLQYVKSASGWGNYTTSFKLPDQHGIFNFKVNYKRPFYSNVEEKNTVTVRHFAHDEFPRSWTISGAWPWIAGIGVTVTGWVAFVALWLWSKPVPLKLATSGKKIQ</sequence>
<dbReference type="Pfam" id="PF03345">
    <property type="entry name" value="OST48_N"/>
    <property type="match status" value="1"/>
</dbReference>
<feature type="chain" id="PRO_5009362638" description="Dolichyl-diphosphooligosaccharide--protein glycosyltransferase subunit WBP1" evidence="8">
    <location>
        <begin position="19"/>
        <end position="475"/>
    </location>
</feature>
<evidence type="ECO:0000256" key="6">
    <source>
        <dbReference type="ARBA" id="ARBA00022989"/>
    </source>
</evidence>
<comment type="caution">
    <text evidence="11">The sequence shown here is derived from an EMBL/GenBank/DDBJ whole genome shotgun (WGS) entry which is preliminary data.</text>
</comment>
<comment type="subunit">
    <text evidence="8">Component of the oligosaccharyltransferase (OST) complex.</text>
</comment>
<dbReference type="AlphaFoldDB" id="A0A1E1K0C7"/>
<dbReference type="STRING" id="914237.A0A1E1K0C7"/>
<gene>
    <name evidence="11" type="ORF">RCO7_07079</name>
</gene>
<dbReference type="GO" id="GO:0008250">
    <property type="term" value="C:oligosaccharyltransferase complex"/>
    <property type="evidence" value="ECO:0007669"/>
    <property type="project" value="TreeGrafter"/>
</dbReference>
<dbReference type="UniPathway" id="UPA00378"/>
<feature type="domain" description="OST48 N-terminal" evidence="9">
    <location>
        <begin position="26"/>
        <end position="295"/>
    </location>
</feature>
<dbReference type="InterPro" id="IPR005013">
    <property type="entry name" value="DDOST_48_kDa_subunit"/>
</dbReference>
<dbReference type="FunCoup" id="A0A1E1K0C7">
    <property type="interactions" value="1037"/>
</dbReference>
<feature type="signal peptide" evidence="8">
    <location>
        <begin position="1"/>
        <end position="18"/>
    </location>
</feature>
<dbReference type="InterPro" id="IPR055457">
    <property type="entry name" value="OST48_N"/>
</dbReference>
<feature type="transmembrane region" description="Helical" evidence="8">
    <location>
        <begin position="436"/>
        <end position="459"/>
    </location>
</feature>
<feature type="domain" description="OST48 middle" evidence="10">
    <location>
        <begin position="319"/>
        <end position="461"/>
    </location>
</feature>
<evidence type="ECO:0000256" key="2">
    <source>
        <dbReference type="ARBA" id="ARBA00004922"/>
    </source>
</evidence>
<keyword evidence="6 8" id="KW-1133">Transmembrane helix</keyword>
<keyword evidence="5 8" id="KW-0256">Endoplasmic reticulum</keyword>
<dbReference type="GO" id="GO:0018279">
    <property type="term" value="P:protein N-linked glycosylation via asparagine"/>
    <property type="evidence" value="ECO:0007669"/>
    <property type="project" value="UniProtKB-UniRule"/>
</dbReference>
<evidence type="ECO:0000256" key="3">
    <source>
        <dbReference type="ARBA" id="ARBA00008743"/>
    </source>
</evidence>
<organism evidence="11 12">
    <name type="scientific">Rhynchosporium graminicola</name>
    <dbReference type="NCBI Taxonomy" id="2792576"/>
    <lineage>
        <taxon>Eukaryota</taxon>
        <taxon>Fungi</taxon>
        <taxon>Dikarya</taxon>
        <taxon>Ascomycota</taxon>
        <taxon>Pezizomycotina</taxon>
        <taxon>Leotiomycetes</taxon>
        <taxon>Helotiales</taxon>
        <taxon>Ploettnerulaceae</taxon>
        <taxon>Rhynchosporium</taxon>
    </lineage>
</organism>
<evidence type="ECO:0000313" key="11">
    <source>
        <dbReference type="EMBL" id="CZS91461.1"/>
    </source>
</evidence>
<protein>
    <recommendedName>
        <fullName evidence="8">Dolichyl-diphosphooligosaccharide--protein glycosyltransferase subunit WBP1</fullName>
        <shortName evidence="8">Oligosaccharyl transferase subunit WBP1</shortName>
    </recommendedName>
</protein>
<dbReference type="InParanoid" id="A0A1E1K0C7"/>
<dbReference type="EMBL" id="FJUW01000004">
    <property type="protein sequence ID" value="CZS91461.1"/>
    <property type="molecule type" value="Genomic_DNA"/>
</dbReference>
<dbReference type="PANTHER" id="PTHR10830">
    <property type="entry name" value="DOLICHYL-DIPHOSPHOOLIGOSACCHARIDE--PROTEIN GLYCOSYLTRANSFERASE 48 KDA SUBUNIT"/>
    <property type="match status" value="1"/>
</dbReference>